<dbReference type="Gene3D" id="1.20.120.330">
    <property type="entry name" value="Nucleotidyltransferases domain 2"/>
    <property type="match status" value="1"/>
</dbReference>
<dbReference type="Proteomes" id="UP000075578">
    <property type="component" value="Unassembled WGS sequence"/>
</dbReference>
<comment type="caution">
    <text evidence="1">The sequence shown here is derived from an EMBL/GenBank/DDBJ whole genome shotgun (WGS) entry which is preliminary data.</text>
</comment>
<reference evidence="1 2" key="1">
    <citation type="journal article" date="2016" name="ISME J.">
        <title>Chasing the elusive Euryarchaeota class WSA2: genomes reveal a uniquely fastidious methyl-reducing methanogen.</title>
        <authorList>
            <person name="Nobu M.K."/>
            <person name="Narihiro T."/>
            <person name="Kuroda K."/>
            <person name="Mei R."/>
            <person name="Liu W.T."/>
        </authorList>
    </citation>
    <scope>NUCLEOTIDE SEQUENCE [LARGE SCALE GENOMIC DNA]</scope>
    <source>
        <strain evidence="1">U1lsi0528_Bin089</strain>
    </source>
</reference>
<gene>
    <name evidence="1" type="ORF">AMQ74_01063</name>
</gene>
<dbReference type="EMBL" id="LNGD01000060">
    <property type="protein sequence ID" value="KYC51638.1"/>
    <property type="molecule type" value="Genomic_DNA"/>
</dbReference>
<accession>A0A150J3B2</accession>
<protein>
    <recommendedName>
        <fullName evidence="3">HEPN domain protein</fullName>
    </recommendedName>
</protein>
<organism evidence="1 2">
    <name type="scientific">Candidatus Methanofastidiosum methylothiophilum</name>
    <dbReference type="NCBI Taxonomy" id="1705564"/>
    <lineage>
        <taxon>Archaea</taxon>
        <taxon>Methanobacteriati</taxon>
        <taxon>Methanobacteriota</taxon>
        <taxon>Stenosarchaea group</taxon>
        <taxon>Candidatus Methanofastidiosia</taxon>
        <taxon>Candidatus Methanofastidiosales</taxon>
        <taxon>Candidatus Methanofastidiosaceae</taxon>
        <taxon>Candidatus Methanofastidiosum</taxon>
    </lineage>
</organism>
<dbReference type="AlphaFoldDB" id="A0A150J3B2"/>
<evidence type="ECO:0000313" key="2">
    <source>
        <dbReference type="Proteomes" id="UP000075578"/>
    </source>
</evidence>
<proteinExistence type="predicted"/>
<name>A0A150J3B2_9EURY</name>
<sequence length="99" mass="11760">MYHSVLALFYRIGLKSENHIAIITLLKGIFGIDTTGLERAKRETIDNQYYVDFHITKEVTFEMIMMAESFNSEIIDFIDKLKEKEMIEYRNKLVLMFNK</sequence>
<evidence type="ECO:0008006" key="3">
    <source>
        <dbReference type="Google" id="ProtNLM"/>
    </source>
</evidence>
<evidence type="ECO:0000313" key="1">
    <source>
        <dbReference type="EMBL" id="KYC51638.1"/>
    </source>
</evidence>